<feature type="region of interest" description="Disordered" evidence="1">
    <location>
        <begin position="115"/>
        <end position="141"/>
    </location>
</feature>
<dbReference type="EMBL" id="ML975162">
    <property type="protein sequence ID" value="KAF1811364.1"/>
    <property type="molecule type" value="Genomic_DNA"/>
</dbReference>
<reference evidence="2 4" key="1">
    <citation type="submission" date="2020-01" db="EMBL/GenBank/DDBJ databases">
        <authorList>
            <consortium name="DOE Joint Genome Institute"/>
            <person name="Haridas S."/>
            <person name="Albert R."/>
            <person name="Binder M."/>
            <person name="Bloem J."/>
            <person name="Labutti K."/>
            <person name="Salamov A."/>
            <person name="Andreopoulos B."/>
            <person name="Baker S.E."/>
            <person name="Barry K."/>
            <person name="Bills G."/>
            <person name="Bluhm B.H."/>
            <person name="Cannon C."/>
            <person name="Castanera R."/>
            <person name="Culley D.E."/>
            <person name="Daum C."/>
            <person name="Ezra D."/>
            <person name="Gonzalez J.B."/>
            <person name="Henrissat B."/>
            <person name="Kuo A."/>
            <person name="Liang C."/>
            <person name="Lipzen A."/>
            <person name="Lutzoni F."/>
            <person name="Magnuson J."/>
            <person name="Mondo S."/>
            <person name="Nolan M."/>
            <person name="Ohm R."/>
            <person name="Pangilinan J."/>
            <person name="Park H.-J."/>
            <person name="Ramirez L."/>
            <person name="Alfaro M."/>
            <person name="Sun H."/>
            <person name="Tritt A."/>
            <person name="Yoshinaga Y."/>
            <person name="Zwiers L.-H."/>
            <person name="Turgeon B.G."/>
            <person name="Goodwin S.B."/>
            <person name="Spatafora J.W."/>
            <person name="Crous P.W."/>
            <person name="Grigoriev I.V."/>
        </authorList>
    </citation>
    <scope>NUCLEOTIDE SEQUENCE</scope>
    <source>
        <strain evidence="2 4">CBS 781.70</strain>
    </source>
</reference>
<feature type="compositionally biased region" description="Low complexity" evidence="1">
    <location>
        <begin position="344"/>
        <end position="355"/>
    </location>
</feature>
<feature type="compositionally biased region" description="Low complexity" evidence="1">
    <location>
        <begin position="217"/>
        <end position="236"/>
    </location>
</feature>
<evidence type="ECO:0000313" key="4">
    <source>
        <dbReference type="RefSeq" id="XP_033532995.1"/>
    </source>
</evidence>
<feature type="compositionally biased region" description="Polar residues" evidence="1">
    <location>
        <begin position="299"/>
        <end position="308"/>
    </location>
</feature>
<sequence length="526" mass="57010">MSVMEEQQQYRPYYPSSQQQPPSQPPQSQPPPQQRPRAQSHFSFKSNKSGSSSTHGGAKSTKEHLRETDAEKRKNRISHTTKANPNAAMMEMQPVARALEASTLGALRTGTLKDIHGNVITDPDRSNPTRSRMERPLDTIRGFDEQIEKSWWDKRQSMYGSNGMFEPNGDTKTALRKGLGEPEANQTSIGYDQNNSGNNSRRNSQFGMDSYSRQPAYGSGYSTPGGYSNSNAGGYYRNRDSYYDSYSSPQQYNPPPRRHYPGHPTPRPYGDNGTSPHERTPEPALSRYNPAQGIYPNQGYHQSRDTVNTGASGSGSASGSQGLTSSELWPGSADTSIEDGSLGAAAAAKDSANMAPDPYSYDGVTPPQLRNPVDDQGFGTGWGYGSQGEQQPTPTPAVQSPYRDMSQQYNATNFPTDSGYGNSSYNHADQPPQPPPHHYQSQPASNYPSPPHQPYSNGNSNGSSNGGAIHLGGGNAYSGANNDAPPPPPPKSGRLQAVRSGASQGLQTSGSTKRKSWFKRRFSGKG</sequence>
<dbReference type="Proteomes" id="UP000504638">
    <property type="component" value="Unplaced"/>
</dbReference>
<dbReference type="PANTHER" id="PTHR28186">
    <property type="entry name" value="MEIOTICALLY UP-REGULATED GENE 9 PROTEIN"/>
    <property type="match status" value="1"/>
</dbReference>
<evidence type="ECO:0000256" key="1">
    <source>
        <dbReference type="SAM" id="MobiDB-lite"/>
    </source>
</evidence>
<dbReference type="PANTHER" id="PTHR28186:SF1">
    <property type="entry name" value="MEIOTICALLY UP-REGULATED GENE 9 PROTEIN"/>
    <property type="match status" value="1"/>
</dbReference>
<feature type="compositionally biased region" description="Basic and acidic residues" evidence="1">
    <location>
        <begin position="60"/>
        <end position="72"/>
    </location>
</feature>
<dbReference type="OrthoDB" id="5330253at2759"/>
<name>A0A6G1FZY4_9PEZI</name>
<feature type="compositionally biased region" description="Polar residues" evidence="1">
    <location>
        <begin position="501"/>
        <end position="511"/>
    </location>
</feature>
<dbReference type="InterPro" id="IPR018809">
    <property type="entry name" value="DUF2406"/>
</dbReference>
<evidence type="ECO:0000313" key="2">
    <source>
        <dbReference type="EMBL" id="KAF1811364.1"/>
    </source>
</evidence>
<feature type="compositionally biased region" description="Polar residues" evidence="1">
    <location>
        <begin position="387"/>
        <end position="398"/>
    </location>
</feature>
<keyword evidence="3" id="KW-1185">Reference proteome</keyword>
<feature type="compositionally biased region" description="Basic residues" evidence="1">
    <location>
        <begin position="512"/>
        <end position="526"/>
    </location>
</feature>
<protein>
    <submittedName>
        <fullName evidence="2 4">Uncharacterized protein</fullName>
    </submittedName>
</protein>
<dbReference type="RefSeq" id="XP_033532995.1">
    <property type="nucleotide sequence ID" value="XM_033678174.1"/>
</dbReference>
<reference evidence="4" key="2">
    <citation type="submission" date="2020-04" db="EMBL/GenBank/DDBJ databases">
        <authorList>
            <consortium name="NCBI Genome Project"/>
        </authorList>
    </citation>
    <scope>NUCLEOTIDE SEQUENCE</scope>
    <source>
        <strain evidence="4">CBS 781.70</strain>
    </source>
</reference>
<feature type="region of interest" description="Disordered" evidence="1">
    <location>
        <begin position="1"/>
        <end position="89"/>
    </location>
</feature>
<evidence type="ECO:0000313" key="3">
    <source>
        <dbReference type="Proteomes" id="UP000504638"/>
    </source>
</evidence>
<dbReference type="AlphaFoldDB" id="A0A6G1FZY4"/>
<feature type="compositionally biased region" description="Pro residues" evidence="1">
    <location>
        <begin position="22"/>
        <end position="34"/>
    </location>
</feature>
<accession>A0A6G1FZY4</accession>
<feature type="compositionally biased region" description="Polar residues" evidence="1">
    <location>
        <begin position="184"/>
        <end position="193"/>
    </location>
</feature>
<feature type="compositionally biased region" description="Low complexity" evidence="1">
    <location>
        <begin position="309"/>
        <end position="326"/>
    </location>
</feature>
<feature type="compositionally biased region" description="Low complexity" evidence="1">
    <location>
        <begin position="194"/>
        <end position="204"/>
    </location>
</feature>
<feature type="compositionally biased region" description="Low complexity" evidence="1">
    <location>
        <begin position="456"/>
        <end position="467"/>
    </location>
</feature>
<feature type="compositionally biased region" description="Low complexity" evidence="1">
    <location>
        <begin position="35"/>
        <end position="56"/>
    </location>
</feature>
<dbReference type="Pfam" id="PF10295">
    <property type="entry name" value="DUF2406"/>
    <property type="match status" value="1"/>
</dbReference>
<proteinExistence type="predicted"/>
<gene>
    <name evidence="2 4" type="ORF">P152DRAFT_450491</name>
</gene>
<reference evidence="4" key="3">
    <citation type="submission" date="2025-04" db="UniProtKB">
        <authorList>
            <consortium name="RefSeq"/>
        </authorList>
    </citation>
    <scope>IDENTIFICATION</scope>
    <source>
        <strain evidence="4">CBS 781.70</strain>
    </source>
</reference>
<organism evidence="2">
    <name type="scientific">Eremomyces bilateralis CBS 781.70</name>
    <dbReference type="NCBI Taxonomy" id="1392243"/>
    <lineage>
        <taxon>Eukaryota</taxon>
        <taxon>Fungi</taxon>
        <taxon>Dikarya</taxon>
        <taxon>Ascomycota</taxon>
        <taxon>Pezizomycotina</taxon>
        <taxon>Dothideomycetes</taxon>
        <taxon>Dothideomycetes incertae sedis</taxon>
        <taxon>Eremomycetales</taxon>
        <taxon>Eremomycetaceae</taxon>
        <taxon>Eremomyces</taxon>
    </lineage>
</organism>
<feature type="compositionally biased region" description="Polar residues" evidence="1">
    <location>
        <begin position="405"/>
        <end position="427"/>
    </location>
</feature>
<feature type="compositionally biased region" description="Low complexity" evidence="1">
    <location>
        <begin position="7"/>
        <end position="21"/>
    </location>
</feature>
<feature type="region of interest" description="Disordered" evidence="1">
    <location>
        <begin position="158"/>
        <end position="526"/>
    </location>
</feature>
<dbReference type="GeneID" id="54418744"/>